<gene>
    <name evidence="2" type="ORF">IF129_02875</name>
</gene>
<protein>
    <submittedName>
        <fullName evidence="2">Uncharacterized protein</fullName>
    </submittedName>
</protein>
<feature type="compositionally biased region" description="Low complexity" evidence="1">
    <location>
        <begin position="351"/>
        <end position="363"/>
    </location>
</feature>
<proteinExistence type="predicted"/>
<reference evidence="2" key="1">
    <citation type="submission" date="2020-09" db="EMBL/GenBank/DDBJ databases">
        <title>Secondary metabolite and genome analysis of marine Streptomyces chumphonensis KK1-2T.</title>
        <authorList>
            <person name="Phongsopitanun W."/>
            <person name="Kanchanasin P."/>
            <person name="Pittayakhajonwut P."/>
            <person name="Suwanborirux K."/>
            <person name="Tanasupawat S."/>
        </authorList>
    </citation>
    <scope>NUCLEOTIDE SEQUENCE</scope>
    <source>
        <strain evidence="2">KK1-2</strain>
    </source>
</reference>
<evidence type="ECO:0000313" key="3">
    <source>
        <dbReference type="Proteomes" id="UP000632289"/>
    </source>
</evidence>
<accession>A0A927EVE2</accession>
<evidence type="ECO:0000256" key="1">
    <source>
        <dbReference type="SAM" id="MobiDB-lite"/>
    </source>
</evidence>
<organism evidence="2 3">
    <name type="scientific">Streptomyces chumphonensis</name>
    <dbReference type="NCBI Taxonomy" id="1214925"/>
    <lineage>
        <taxon>Bacteria</taxon>
        <taxon>Bacillati</taxon>
        <taxon>Actinomycetota</taxon>
        <taxon>Actinomycetes</taxon>
        <taxon>Kitasatosporales</taxon>
        <taxon>Streptomycetaceae</taxon>
        <taxon>Streptomyces</taxon>
    </lineage>
</organism>
<feature type="region of interest" description="Disordered" evidence="1">
    <location>
        <begin position="325"/>
        <end position="384"/>
    </location>
</feature>
<name>A0A927EVE2_9ACTN</name>
<dbReference type="EMBL" id="JACXYU010000001">
    <property type="protein sequence ID" value="MBD3930520.1"/>
    <property type="molecule type" value="Genomic_DNA"/>
</dbReference>
<keyword evidence="3" id="KW-1185">Reference proteome</keyword>
<dbReference type="Proteomes" id="UP000632289">
    <property type="component" value="Unassembled WGS sequence"/>
</dbReference>
<evidence type="ECO:0000313" key="2">
    <source>
        <dbReference type="EMBL" id="MBD3930520.1"/>
    </source>
</evidence>
<dbReference type="AlphaFoldDB" id="A0A927EVE2"/>
<feature type="compositionally biased region" description="Low complexity" evidence="1">
    <location>
        <begin position="371"/>
        <end position="384"/>
    </location>
</feature>
<dbReference type="SUPFAM" id="SSF82171">
    <property type="entry name" value="DPP6 N-terminal domain-like"/>
    <property type="match status" value="1"/>
</dbReference>
<comment type="caution">
    <text evidence="2">The sequence shown here is derived from an EMBL/GenBank/DDBJ whole genome shotgun (WGS) entry which is preliminary data.</text>
</comment>
<sequence length="384" mass="39539">MACVLSADGGYAARLASPGGTDRWCPERWTLDGPEPYAVPLPGSQPEDPHSQVLPLADGRVLILRRVDGRYRPSLLYPSGAGTGEVPLGTVDAAQLALLPPAPDGRGGFALAAGAGTTVLWRLVGGDGPERVAVVPGLCTDGVWLDRDGRMLALNRRGDDGVVKAVVVDLGRGGAVSPLLEIAEGSNDRVLLADPDSGLLLVRSDAPGADRVGWGVLGSHRPVRFPEALHPPGATVTPFAAQPGQALLPERCAVALRVDGVPRADRPCDPALPWLALWRPGWRAVSYVPAPHGWLRAGRFTAEGALLLPYATPEVRCAVARLRPSGPPAAPRRAAHAAPRAAGPGDGGAAPSGRRAPGADTTPGPGPARRPVPLAQAPLAAAGR</sequence>